<protein>
    <recommendedName>
        <fullName evidence="6">GAF domain-containing protein</fullName>
    </recommendedName>
</protein>
<evidence type="ECO:0000259" key="2">
    <source>
        <dbReference type="SMART" id="SM00065"/>
    </source>
</evidence>
<dbReference type="Proteomes" id="UP001500427">
    <property type="component" value="Unassembled WGS sequence"/>
</dbReference>
<feature type="domain" description="GAF" evidence="2">
    <location>
        <begin position="33"/>
        <end position="182"/>
    </location>
</feature>
<dbReference type="Pfam" id="PF13185">
    <property type="entry name" value="GAF_2"/>
    <property type="match status" value="2"/>
</dbReference>
<evidence type="ECO:0008006" key="6">
    <source>
        <dbReference type="Google" id="ProtNLM"/>
    </source>
</evidence>
<evidence type="ECO:0000256" key="1">
    <source>
        <dbReference type="ARBA" id="ARBA00022801"/>
    </source>
</evidence>
<organism evidence="4 5">
    <name type="scientific">Terrabacter aeriphilus</name>
    <dbReference type="NCBI Taxonomy" id="515662"/>
    <lineage>
        <taxon>Bacteria</taxon>
        <taxon>Bacillati</taxon>
        <taxon>Actinomycetota</taxon>
        <taxon>Actinomycetes</taxon>
        <taxon>Micrococcales</taxon>
        <taxon>Intrasporangiaceae</taxon>
        <taxon>Terrabacter</taxon>
    </lineage>
</organism>
<proteinExistence type="predicted"/>
<accession>A0ABP9J892</accession>
<evidence type="ECO:0000313" key="4">
    <source>
        <dbReference type="EMBL" id="GAA5023871.1"/>
    </source>
</evidence>
<dbReference type="SMART" id="SM00065">
    <property type="entry name" value="GAF"/>
    <property type="match status" value="2"/>
</dbReference>
<dbReference type="InterPro" id="IPR036457">
    <property type="entry name" value="PPM-type-like_dom_sf"/>
</dbReference>
<dbReference type="RefSeq" id="WP_345506887.1">
    <property type="nucleotide sequence ID" value="NZ_BAABIW010000010.1"/>
</dbReference>
<gene>
    <name evidence="4" type="ORF">GCM10023258_15530</name>
</gene>
<dbReference type="InterPro" id="IPR001932">
    <property type="entry name" value="PPM-type_phosphatase-like_dom"/>
</dbReference>
<dbReference type="PANTHER" id="PTHR43156">
    <property type="entry name" value="STAGE II SPORULATION PROTEIN E-RELATED"/>
    <property type="match status" value="1"/>
</dbReference>
<dbReference type="SUPFAM" id="SSF55781">
    <property type="entry name" value="GAF domain-like"/>
    <property type="match status" value="2"/>
</dbReference>
<dbReference type="SUPFAM" id="SSF81606">
    <property type="entry name" value="PP2C-like"/>
    <property type="match status" value="1"/>
</dbReference>
<name>A0ABP9J892_9MICO</name>
<dbReference type="Gene3D" id="3.60.40.10">
    <property type="entry name" value="PPM-type phosphatase domain"/>
    <property type="match status" value="1"/>
</dbReference>
<dbReference type="Gene3D" id="3.30.450.40">
    <property type="match status" value="2"/>
</dbReference>
<dbReference type="PANTHER" id="PTHR43156:SF2">
    <property type="entry name" value="STAGE II SPORULATION PROTEIN E"/>
    <property type="match status" value="1"/>
</dbReference>
<dbReference type="SMART" id="SM00331">
    <property type="entry name" value="PP2C_SIG"/>
    <property type="match status" value="1"/>
</dbReference>
<dbReference type="InterPro" id="IPR052016">
    <property type="entry name" value="Bact_Sigma-Reg"/>
</dbReference>
<feature type="domain" description="GAF" evidence="2">
    <location>
        <begin position="203"/>
        <end position="362"/>
    </location>
</feature>
<keyword evidence="5" id="KW-1185">Reference proteome</keyword>
<sequence>MNVPWQELGTDPAVAPRVAALARIAARVASATTMDDLTETITEGASEVMGASRAVLAVRLGETRLRTIATHGLTPVEARQWATWDLETASPLTEAVRTGRVVSVRSRDDMARRYPLLDDGTERSSVTLPLISRTDGRVIGAVGFRFDGRDEPVEPEELSVLGVLSDICAQTMLRLRAESQSAARAAQLEFLAHASEALASSLDYRETLGQVASLAVPAHADWCAVQMVDDGVLRTLAVAHADPDRVQLAKDLETRWPPDPERPGSAAYVARTGKSVLLESVTDEMLVTAARDEEHLALARRLGLQSAMSVPLTAKERVLGVLTFAAAESGRRYTAEDVAFAEDLGRRAGLAIDNADLYSQTRRVAAVLQATLLPQDLPEPDGWQIGTVYRQAGRTDVGGDYYDVSVLDDGRVSVVLGDVMGRGVDAAAAGSRMRSAARVLATQDPSPEAVAGAMDRLMGVEPPTQMASSVYALFDPAADELALVVAGHPPPVLVHDGEVRFVTENGSPVHGLGEVPRGSVRLPFRRGDLLLLYTDGLVERRSEGIGTGLDRLELAARELLTQVDDDSELDFVLADLAELVSDPDRHDDVAVLAFRRL</sequence>
<keyword evidence="1" id="KW-0378">Hydrolase</keyword>
<reference evidence="5" key="1">
    <citation type="journal article" date="2019" name="Int. J. Syst. Evol. Microbiol.">
        <title>The Global Catalogue of Microorganisms (GCM) 10K type strain sequencing project: providing services to taxonomists for standard genome sequencing and annotation.</title>
        <authorList>
            <consortium name="The Broad Institute Genomics Platform"/>
            <consortium name="The Broad Institute Genome Sequencing Center for Infectious Disease"/>
            <person name="Wu L."/>
            <person name="Ma J."/>
        </authorList>
    </citation>
    <scope>NUCLEOTIDE SEQUENCE [LARGE SCALE GENOMIC DNA]</scope>
    <source>
        <strain evidence="5">JCM 17687</strain>
    </source>
</reference>
<evidence type="ECO:0000259" key="3">
    <source>
        <dbReference type="SMART" id="SM00331"/>
    </source>
</evidence>
<feature type="domain" description="PPM-type phosphatase" evidence="3">
    <location>
        <begin position="380"/>
        <end position="596"/>
    </location>
</feature>
<comment type="caution">
    <text evidence="4">The sequence shown here is derived from an EMBL/GenBank/DDBJ whole genome shotgun (WGS) entry which is preliminary data.</text>
</comment>
<dbReference type="EMBL" id="BAABIW010000010">
    <property type="protein sequence ID" value="GAA5023871.1"/>
    <property type="molecule type" value="Genomic_DNA"/>
</dbReference>
<dbReference type="Pfam" id="PF07228">
    <property type="entry name" value="SpoIIE"/>
    <property type="match status" value="1"/>
</dbReference>
<dbReference type="InterPro" id="IPR003018">
    <property type="entry name" value="GAF"/>
</dbReference>
<dbReference type="InterPro" id="IPR029016">
    <property type="entry name" value="GAF-like_dom_sf"/>
</dbReference>
<evidence type="ECO:0000313" key="5">
    <source>
        <dbReference type="Proteomes" id="UP001500427"/>
    </source>
</evidence>